<gene>
    <name evidence="2" type="ORF">ET445_16490</name>
</gene>
<dbReference type="RefSeq" id="WP_129192239.1">
    <property type="nucleotide sequence ID" value="NZ_CP035491.1"/>
</dbReference>
<dbReference type="AlphaFoldDB" id="A0A4P6FFG9"/>
<dbReference type="KEGG" id="agf:ET445_16490"/>
<proteinExistence type="predicted"/>
<evidence type="ECO:0000259" key="1">
    <source>
        <dbReference type="Pfam" id="PF03007"/>
    </source>
</evidence>
<dbReference type="OrthoDB" id="9810950at2"/>
<keyword evidence="3" id="KW-1185">Reference proteome</keyword>
<dbReference type="GO" id="GO:0045017">
    <property type="term" value="P:glycerolipid biosynthetic process"/>
    <property type="evidence" value="ECO:0007669"/>
    <property type="project" value="InterPro"/>
</dbReference>
<dbReference type="GO" id="GO:0004144">
    <property type="term" value="F:diacylglycerol O-acyltransferase activity"/>
    <property type="evidence" value="ECO:0007669"/>
    <property type="project" value="InterPro"/>
</dbReference>
<dbReference type="Pfam" id="PF03007">
    <property type="entry name" value="WS_DGAT_cat"/>
    <property type="match status" value="1"/>
</dbReference>
<feature type="domain" description="O-acyltransferase WSD1-like N-terminal" evidence="1">
    <location>
        <begin position="45"/>
        <end position="196"/>
    </location>
</feature>
<reference evidence="2 3" key="1">
    <citation type="submission" date="2019-01" db="EMBL/GenBank/DDBJ databases">
        <title>Genome sequencing of strain FW100M-8.</title>
        <authorList>
            <person name="Heo J."/>
            <person name="Kim S.-J."/>
            <person name="Kim J.-S."/>
            <person name="Hong S.-B."/>
            <person name="Kwon S.-W."/>
        </authorList>
    </citation>
    <scope>NUCLEOTIDE SEQUENCE [LARGE SCALE GENOMIC DNA]</scope>
    <source>
        <strain evidence="2 3">FW100M-8</strain>
    </source>
</reference>
<dbReference type="SUPFAM" id="SSF52777">
    <property type="entry name" value="CoA-dependent acyltransferases"/>
    <property type="match status" value="1"/>
</dbReference>
<dbReference type="EMBL" id="CP035491">
    <property type="protein sequence ID" value="QAY74695.1"/>
    <property type="molecule type" value="Genomic_DNA"/>
</dbReference>
<evidence type="ECO:0000313" key="2">
    <source>
        <dbReference type="EMBL" id="QAY74695.1"/>
    </source>
</evidence>
<accession>A0A4P6FFG9</accession>
<name>A0A4P6FFG9_9MICO</name>
<dbReference type="InterPro" id="IPR004255">
    <property type="entry name" value="O-acyltransferase_WSD1_N"/>
</dbReference>
<dbReference type="Proteomes" id="UP000291259">
    <property type="component" value="Chromosome"/>
</dbReference>
<evidence type="ECO:0000313" key="3">
    <source>
        <dbReference type="Proteomes" id="UP000291259"/>
    </source>
</evidence>
<organism evidence="2 3">
    <name type="scientific">Agromyces protaetiae</name>
    <dbReference type="NCBI Taxonomy" id="2509455"/>
    <lineage>
        <taxon>Bacteria</taxon>
        <taxon>Bacillati</taxon>
        <taxon>Actinomycetota</taxon>
        <taxon>Actinomycetes</taxon>
        <taxon>Micrococcales</taxon>
        <taxon>Microbacteriaceae</taxon>
        <taxon>Agromyces</taxon>
    </lineage>
</organism>
<sequence>MSTTDETAAIDGDLEPPVRGRAPHAEFMQIWEEGYLNRRSNYEDMHLPNVSVYEGGPMRQEDGKLDRIKILAYLEAVYGNNPAYRLRLQRSALGLTSPAWVPDEDFDLSRHVLFADSAVDYATADLRKLAGEGDGAMPIEHPLWRIRVTELTDGRVAIGSIGHHSTSDGLTGMRTMSALNQKSPDAPVPAPIDPFAGLRAPGAWELPGLALRQWWAALPEPKLRNGWRAYWAKPVHRRARRVVARNLLPYRFDRGDRRAQAVRAALPPRHSAYRRLDAAAVGRNARRLGGTMSDLLISSIIGAWEGPERIVRLRFPVSFHAVGEPKTRNNVRDMLITGDADAALEVTMPSVHAQVADRDRAWDGHEVPGYPIGYGTLLPYLSRPGYFCGGELLEMTPFPASLPTDQLAAAAIMYNGSLFVGANMPVTADVERTIDRIAELMSPPPGTDGR</sequence>
<protein>
    <recommendedName>
        <fullName evidence="1">O-acyltransferase WSD1-like N-terminal domain-containing protein</fullName>
    </recommendedName>
</protein>